<dbReference type="AlphaFoldDB" id="A0A1N6N0R0"/>
<reference evidence="2" key="1">
    <citation type="submission" date="2016-12" db="EMBL/GenBank/DDBJ databases">
        <authorList>
            <person name="Gaudriault S."/>
        </authorList>
    </citation>
    <scope>NUCLEOTIDE SEQUENCE [LARGE SCALE GENOMIC DNA]</scope>
    <source>
        <strain evidence="2">HGB1681 (deposited as PTA-6826 in the American Type Culture Collection)</strain>
    </source>
</reference>
<protein>
    <submittedName>
        <fullName evidence="1">Uncharacterized protein</fullName>
    </submittedName>
</protein>
<proteinExistence type="predicted"/>
<name>A0A1N6N0R0_9GAMM</name>
<evidence type="ECO:0000313" key="1">
    <source>
        <dbReference type="EMBL" id="SIP74688.1"/>
    </source>
</evidence>
<dbReference type="EMBL" id="FTLG01000223">
    <property type="protein sequence ID" value="SIP74688.1"/>
    <property type="molecule type" value="Genomic_DNA"/>
</dbReference>
<evidence type="ECO:0000313" key="2">
    <source>
        <dbReference type="Proteomes" id="UP000196435"/>
    </source>
</evidence>
<dbReference type="Proteomes" id="UP000196435">
    <property type="component" value="Unassembled WGS sequence"/>
</dbReference>
<accession>A0A1N6N0R0</accession>
<sequence>MIAENELPVTCSTCYIAWCHAHGFQSCDFNTDIEKAKFTITNLTKISI</sequence>
<organism evidence="1 2">
    <name type="scientific">Xenorhabdus innexi</name>
    <dbReference type="NCBI Taxonomy" id="290109"/>
    <lineage>
        <taxon>Bacteria</taxon>
        <taxon>Pseudomonadati</taxon>
        <taxon>Pseudomonadota</taxon>
        <taxon>Gammaproteobacteria</taxon>
        <taxon>Enterobacterales</taxon>
        <taxon>Morganellaceae</taxon>
        <taxon>Xenorhabdus</taxon>
    </lineage>
</organism>
<gene>
    <name evidence="1" type="ORF">XIS1_780006</name>
</gene>